<evidence type="ECO:0000313" key="3">
    <source>
        <dbReference type="EMBL" id="GLI03325.1"/>
    </source>
</evidence>
<feature type="region of interest" description="Disordered" evidence="1">
    <location>
        <begin position="1"/>
        <end position="32"/>
    </location>
</feature>
<evidence type="ECO:0000313" key="4">
    <source>
        <dbReference type="Proteomes" id="UP001144280"/>
    </source>
</evidence>
<feature type="transmembrane region" description="Helical" evidence="2">
    <location>
        <begin position="234"/>
        <end position="258"/>
    </location>
</feature>
<dbReference type="RefSeq" id="WP_281905429.1">
    <property type="nucleotide sequence ID" value="NZ_BSDI01000082.1"/>
</dbReference>
<reference evidence="3" key="1">
    <citation type="submission" date="2022-12" db="EMBL/GenBank/DDBJ databases">
        <title>New Phytohabitans aurantiacus sp. RD004123 nov., an actinomycete isolated from soil.</title>
        <authorList>
            <person name="Triningsih D.W."/>
            <person name="Harunari E."/>
            <person name="Igarashi Y."/>
        </authorList>
    </citation>
    <scope>NUCLEOTIDE SEQUENCE</scope>
    <source>
        <strain evidence="3">RD004123</strain>
    </source>
</reference>
<keyword evidence="2" id="KW-1133">Transmembrane helix</keyword>
<gene>
    <name evidence="3" type="ORF">Pa4123_86030</name>
</gene>
<dbReference type="EMBL" id="BSDI01000082">
    <property type="protein sequence ID" value="GLI03325.1"/>
    <property type="molecule type" value="Genomic_DNA"/>
</dbReference>
<keyword evidence="4" id="KW-1185">Reference proteome</keyword>
<accession>A0ABQ5RAB3</accession>
<keyword evidence="2" id="KW-0472">Membrane</keyword>
<sequence length="324" mass="33290">MSVPPEGPAGQGPTEPTDPIDPPAAVPQDGYGPPSPFVGYVYTPPPAGGYPPDPLISPDFAGWWQRGVLVVRRSWRQLVILQLILGGFTLAAQGAAAIMQSLALRDLDGFSDTEIPPLGTMLGASAVGFVATVAALLMSTLVTLAAVRVVVVTATGGQPSVADALRGAIRRLFPMVGWSLLAGLIIIAGICACILPGLYFWAVFTVLAPVVAFERGGAIGRCFNLFHSDLGRSLARIATIVGILFAGTMVAAVVAVAGDVVADPLTASTPALVTAALVSTAVSVVVTGVLRVLTDPLTVGAYADMRARLEPLSSAALANEINMR</sequence>
<evidence type="ECO:0000256" key="1">
    <source>
        <dbReference type="SAM" id="MobiDB-lite"/>
    </source>
</evidence>
<name>A0ABQ5RAB3_9ACTN</name>
<evidence type="ECO:0008006" key="5">
    <source>
        <dbReference type="Google" id="ProtNLM"/>
    </source>
</evidence>
<protein>
    <recommendedName>
        <fullName evidence="5">Glycerophosphoryl diester phosphodiesterase membrane domain-containing protein</fullName>
    </recommendedName>
</protein>
<feature type="transmembrane region" description="Helical" evidence="2">
    <location>
        <begin position="172"/>
        <end position="190"/>
    </location>
</feature>
<comment type="caution">
    <text evidence="3">The sequence shown here is derived from an EMBL/GenBank/DDBJ whole genome shotgun (WGS) entry which is preliminary data.</text>
</comment>
<organism evidence="3 4">
    <name type="scientific">Phytohabitans aurantiacus</name>
    <dbReference type="NCBI Taxonomy" id="3016789"/>
    <lineage>
        <taxon>Bacteria</taxon>
        <taxon>Bacillati</taxon>
        <taxon>Actinomycetota</taxon>
        <taxon>Actinomycetes</taxon>
        <taxon>Micromonosporales</taxon>
        <taxon>Micromonosporaceae</taxon>
    </lineage>
</organism>
<evidence type="ECO:0000256" key="2">
    <source>
        <dbReference type="SAM" id="Phobius"/>
    </source>
</evidence>
<proteinExistence type="predicted"/>
<feature type="transmembrane region" description="Helical" evidence="2">
    <location>
        <begin position="122"/>
        <end position="151"/>
    </location>
</feature>
<keyword evidence="2" id="KW-0812">Transmembrane</keyword>
<feature type="transmembrane region" description="Helical" evidence="2">
    <location>
        <begin position="270"/>
        <end position="293"/>
    </location>
</feature>
<feature type="transmembrane region" description="Helical" evidence="2">
    <location>
        <begin position="196"/>
        <end position="213"/>
    </location>
</feature>
<feature type="transmembrane region" description="Helical" evidence="2">
    <location>
        <begin position="78"/>
        <end position="102"/>
    </location>
</feature>
<dbReference type="Proteomes" id="UP001144280">
    <property type="component" value="Unassembled WGS sequence"/>
</dbReference>